<feature type="transmembrane region" description="Helical" evidence="1">
    <location>
        <begin position="148"/>
        <end position="167"/>
    </location>
</feature>
<feature type="transmembrane region" description="Helical" evidence="1">
    <location>
        <begin position="55"/>
        <end position="75"/>
    </location>
</feature>
<name>A0AAD1IR41_9MYCO</name>
<keyword evidence="1" id="KW-0472">Membrane</keyword>
<sequence>MRTASSVEYVRELAAPPTTKPSSTGVTGSSLAKPLASLRGIAETTIADRREHRWFHLRLVIAIGLTAIAYAIPYADTVVLAIHGSGAPLPAVLPVLVILITLGYRTAPRGVADAESNWIIGALVGVGALGGIELLSHRTPTLAGLWHLQDFGAPVWLACVMTVLFGVRHVVRMWPLWLFALCCVSPLPLMLASAALGGSDTATALLTALAGAVAVLLAGRMTPPAHRCAAALSCFAVSALTVLGVGGHVPLLLTTVLVGAVFPSLATAALLTTRTARVRLAERAWPEPHQHTVRALGTLAVTAVALALLNPPVDRTAALPTVSADWTDKAGLRAPVAYDFVTRYAGPDATFVRYRTPAQRGLPALAVDVLTTPDRTALTDTADIIWYPSARPVDYRVITDRPDLPAGSRMAFSNADAATDGTHSDWLVITWQWQSGNDFQRVNVVASQSLAGDHLPPEPQPVNLLDVSLRPALWVARQQPNDPGDVDEVVIGRATTLAGVLDRAAAGPAGGAAADA</sequence>
<evidence type="ECO:0000313" key="2">
    <source>
        <dbReference type="EMBL" id="BBY18022.1"/>
    </source>
</evidence>
<organism evidence="2 3">
    <name type="scientific">Mycolicibacterium litorale</name>
    <dbReference type="NCBI Taxonomy" id="758802"/>
    <lineage>
        <taxon>Bacteria</taxon>
        <taxon>Bacillati</taxon>
        <taxon>Actinomycetota</taxon>
        <taxon>Actinomycetes</taxon>
        <taxon>Mycobacteriales</taxon>
        <taxon>Mycobacteriaceae</taxon>
        <taxon>Mycolicibacterium</taxon>
    </lineage>
</organism>
<dbReference type="EMBL" id="AP022586">
    <property type="protein sequence ID" value="BBY18022.1"/>
    <property type="molecule type" value="Genomic_DNA"/>
</dbReference>
<feature type="transmembrane region" description="Helical" evidence="1">
    <location>
        <begin position="228"/>
        <end position="245"/>
    </location>
</feature>
<feature type="transmembrane region" description="Helical" evidence="1">
    <location>
        <begin position="116"/>
        <end position="136"/>
    </location>
</feature>
<feature type="transmembrane region" description="Helical" evidence="1">
    <location>
        <begin position="174"/>
        <end position="196"/>
    </location>
</feature>
<feature type="transmembrane region" description="Helical" evidence="1">
    <location>
        <begin position="87"/>
        <end position="104"/>
    </location>
</feature>
<reference evidence="2 3" key="1">
    <citation type="journal article" date="2019" name="Emerg. Microbes Infect.">
        <title>Comprehensive subspecies identification of 175 nontuberculous mycobacteria species based on 7547 genomic profiles.</title>
        <authorList>
            <person name="Matsumoto Y."/>
            <person name="Kinjo T."/>
            <person name="Motooka D."/>
            <person name="Nabeya D."/>
            <person name="Jung N."/>
            <person name="Uechi K."/>
            <person name="Horii T."/>
            <person name="Iida T."/>
            <person name="Fujita J."/>
            <person name="Nakamura S."/>
        </authorList>
    </citation>
    <scope>NUCLEOTIDE SEQUENCE [LARGE SCALE GENOMIC DNA]</scope>
    <source>
        <strain evidence="2 3">JCM 17423</strain>
    </source>
</reference>
<protein>
    <submittedName>
        <fullName evidence="2">Uncharacterized protein</fullName>
    </submittedName>
</protein>
<gene>
    <name evidence="2" type="ORF">MLIT_36140</name>
</gene>
<dbReference type="Proteomes" id="UP000466607">
    <property type="component" value="Chromosome"/>
</dbReference>
<feature type="transmembrane region" description="Helical" evidence="1">
    <location>
        <begin position="251"/>
        <end position="271"/>
    </location>
</feature>
<proteinExistence type="predicted"/>
<keyword evidence="1" id="KW-1133">Transmembrane helix</keyword>
<dbReference type="AlphaFoldDB" id="A0AAD1IR41"/>
<accession>A0AAD1IR41</accession>
<keyword evidence="1" id="KW-0812">Transmembrane</keyword>
<evidence type="ECO:0000256" key="1">
    <source>
        <dbReference type="SAM" id="Phobius"/>
    </source>
</evidence>
<keyword evidence="3" id="KW-1185">Reference proteome</keyword>
<feature type="transmembrane region" description="Helical" evidence="1">
    <location>
        <begin position="202"/>
        <end position="221"/>
    </location>
</feature>
<evidence type="ECO:0000313" key="3">
    <source>
        <dbReference type="Proteomes" id="UP000466607"/>
    </source>
</evidence>